<evidence type="ECO:0000259" key="6">
    <source>
        <dbReference type="PROSITE" id="PS51898"/>
    </source>
</evidence>
<evidence type="ECO:0000256" key="2">
    <source>
        <dbReference type="ARBA" id="ARBA00022908"/>
    </source>
</evidence>
<comment type="similarity">
    <text evidence="1">Belongs to the 'phage' integrase family.</text>
</comment>
<dbReference type="InterPro" id="IPR038488">
    <property type="entry name" value="Integrase_DNA-bd_sf"/>
</dbReference>
<dbReference type="InterPro" id="IPR050808">
    <property type="entry name" value="Phage_Integrase"/>
</dbReference>
<dbReference type="PANTHER" id="PTHR30629:SF2">
    <property type="entry name" value="PROPHAGE INTEGRASE INTS-RELATED"/>
    <property type="match status" value="1"/>
</dbReference>
<dbReference type="PROSITE" id="PS51898">
    <property type="entry name" value="TYR_RECOMBINASE"/>
    <property type="match status" value="1"/>
</dbReference>
<dbReference type="InterPro" id="IPR010998">
    <property type="entry name" value="Integrase_recombinase_N"/>
</dbReference>
<dbReference type="EMBL" id="RZHG01000002">
    <property type="protein sequence ID" value="RUR34765.1"/>
    <property type="molecule type" value="Genomic_DNA"/>
</dbReference>
<comment type="caution">
    <text evidence="8">The sequence shown here is derived from an EMBL/GenBank/DDBJ whole genome shotgun (WGS) entry which is preliminary data.</text>
</comment>
<dbReference type="InterPro" id="IPR044068">
    <property type="entry name" value="CB"/>
</dbReference>
<dbReference type="OrthoDB" id="9795573at2"/>
<organism evidence="8 9">
    <name type="scientific">Vreelandella andesensis</name>
    <dbReference type="NCBI Taxonomy" id="447567"/>
    <lineage>
        <taxon>Bacteria</taxon>
        <taxon>Pseudomonadati</taxon>
        <taxon>Pseudomonadota</taxon>
        <taxon>Gammaproteobacteria</taxon>
        <taxon>Oceanospirillales</taxon>
        <taxon>Halomonadaceae</taxon>
        <taxon>Vreelandella</taxon>
    </lineage>
</organism>
<keyword evidence="9" id="KW-1185">Reference proteome</keyword>
<dbReference type="InterPro" id="IPR053876">
    <property type="entry name" value="Phage_int_M"/>
</dbReference>
<dbReference type="AlphaFoldDB" id="A0A3S0WPP9"/>
<name>A0A3S0WPP9_9GAMM</name>
<reference evidence="8 9" key="1">
    <citation type="submission" date="2018-12" db="EMBL/GenBank/DDBJ databases">
        <title>three novel Halomonas strain isolated from plants.</title>
        <authorList>
            <person name="Sun C."/>
        </authorList>
    </citation>
    <scope>NUCLEOTIDE SEQUENCE [LARGE SCALE GENOMIC DNA]</scope>
    <source>
        <strain evidence="8 9">DSM 19434</strain>
    </source>
</reference>
<dbReference type="Gene3D" id="1.10.443.10">
    <property type="entry name" value="Intergrase catalytic core"/>
    <property type="match status" value="1"/>
</dbReference>
<gene>
    <name evidence="8" type="ORF">ELY33_00870</name>
</gene>
<evidence type="ECO:0000256" key="3">
    <source>
        <dbReference type="ARBA" id="ARBA00023125"/>
    </source>
</evidence>
<evidence type="ECO:0000313" key="9">
    <source>
        <dbReference type="Proteomes" id="UP000287336"/>
    </source>
</evidence>
<dbReference type="InterPro" id="IPR013762">
    <property type="entry name" value="Integrase-like_cat_sf"/>
</dbReference>
<dbReference type="InterPro" id="IPR002104">
    <property type="entry name" value="Integrase_catalytic"/>
</dbReference>
<accession>A0A3S0WPP9</accession>
<dbReference type="InterPro" id="IPR025166">
    <property type="entry name" value="Integrase_DNA_bind_dom"/>
</dbReference>
<keyword evidence="2" id="KW-0229">DNA integration</keyword>
<dbReference type="SUPFAM" id="SSF56349">
    <property type="entry name" value="DNA breaking-rejoining enzymes"/>
    <property type="match status" value="1"/>
</dbReference>
<dbReference type="GO" id="GO:0015074">
    <property type="term" value="P:DNA integration"/>
    <property type="evidence" value="ECO:0007669"/>
    <property type="project" value="UniProtKB-KW"/>
</dbReference>
<keyword evidence="4" id="KW-0233">DNA recombination</keyword>
<dbReference type="Pfam" id="PF22022">
    <property type="entry name" value="Phage_int_M"/>
    <property type="match status" value="1"/>
</dbReference>
<evidence type="ECO:0000256" key="1">
    <source>
        <dbReference type="ARBA" id="ARBA00008857"/>
    </source>
</evidence>
<dbReference type="PANTHER" id="PTHR30629">
    <property type="entry name" value="PROPHAGE INTEGRASE"/>
    <property type="match status" value="1"/>
</dbReference>
<protein>
    <submittedName>
        <fullName evidence="8">DUF4102 domain-containing protein</fullName>
    </submittedName>
</protein>
<evidence type="ECO:0000313" key="8">
    <source>
        <dbReference type="EMBL" id="RUR34765.1"/>
    </source>
</evidence>
<keyword evidence="3 5" id="KW-0238">DNA-binding</keyword>
<dbReference type="GO" id="GO:0003677">
    <property type="term" value="F:DNA binding"/>
    <property type="evidence" value="ECO:0007669"/>
    <property type="project" value="UniProtKB-UniRule"/>
</dbReference>
<proteinExistence type="inferred from homology"/>
<dbReference type="Gene3D" id="3.30.160.390">
    <property type="entry name" value="Integrase, DNA-binding domain"/>
    <property type="match status" value="1"/>
</dbReference>
<dbReference type="Proteomes" id="UP000287336">
    <property type="component" value="Unassembled WGS sequence"/>
</dbReference>
<dbReference type="Pfam" id="PF00589">
    <property type="entry name" value="Phage_integrase"/>
    <property type="match status" value="1"/>
</dbReference>
<feature type="domain" description="Tyr recombinase" evidence="6">
    <location>
        <begin position="190"/>
        <end position="372"/>
    </location>
</feature>
<dbReference type="InterPro" id="IPR011010">
    <property type="entry name" value="DNA_brk_join_enz"/>
</dbReference>
<evidence type="ECO:0000259" key="7">
    <source>
        <dbReference type="PROSITE" id="PS51900"/>
    </source>
</evidence>
<dbReference type="Pfam" id="PF13356">
    <property type="entry name" value="Arm-DNA-bind_3"/>
    <property type="match status" value="1"/>
</dbReference>
<dbReference type="RefSeq" id="WP_126942532.1">
    <property type="nucleotide sequence ID" value="NZ_RZHG01000002.1"/>
</dbReference>
<evidence type="ECO:0000256" key="4">
    <source>
        <dbReference type="ARBA" id="ARBA00023172"/>
    </source>
</evidence>
<dbReference type="Gene3D" id="1.10.150.130">
    <property type="match status" value="1"/>
</dbReference>
<dbReference type="GO" id="GO:0006310">
    <property type="term" value="P:DNA recombination"/>
    <property type="evidence" value="ECO:0007669"/>
    <property type="project" value="UniProtKB-KW"/>
</dbReference>
<feature type="domain" description="Core-binding (CB)" evidence="7">
    <location>
        <begin position="87"/>
        <end position="168"/>
    </location>
</feature>
<sequence length="402" mass="47017">MAQLTATAIKNAKPDEKDYRIHDGNGLYLLVRKTGKKTFMHRVRKPKDTFTKIGNFPTVSLAEARAYVANFTKKKEQEDSSIAHIDATFYELSERLFEEHYKTLSPTYIKQVRNMLDDDIYPHLKNKRVDRITSKDVFLVMKSIKDRGAITPANIAKNIMHTVFKYAISNLHCDNDPTLAVDAIKRNKVKHAVALNHQQLQRLFDEYEASITKITTKLANRFLAMTMLRTVEMCQTKWTDIDYHNKILIISADRMKRSNSHIVPLSKAAMLVLEEMKEYTSNREYIFSTIYSKDKNKHMNRRTIYNSLVVPRQWLCDLKFGPHGFRATASTMLNQRGYRSDVIEKQLAHQSTNKVRATYNHADYLEERREMMQYWGNYIDHIIVNAIQKNYFPPIRRCFVSS</sequence>
<dbReference type="CDD" id="cd00801">
    <property type="entry name" value="INT_P4_C"/>
    <property type="match status" value="1"/>
</dbReference>
<evidence type="ECO:0000256" key="5">
    <source>
        <dbReference type="PROSITE-ProRule" id="PRU01248"/>
    </source>
</evidence>
<dbReference type="PROSITE" id="PS51900">
    <property type="entry name" value="CB"/>
    <property type="match status" value="1"/>
</dbReference>